<dbReference type="InterPro" id="IPR036028">
    <property type="entry name" value="SH3-like_dom_sf"/>
</dbReference>
<dbReference type="PROSITE" id="PS00741">
    <property type="entry name" value="DH_1"/>
    <property type="match status" value="1"/>
</dbReference>
<feature type="compositionally biased region" description="Low complexity" evidence="6">
    <location>
        <begin position="648"/>
        <end position="704"/>
    </location>
</feature>
<proteinExistence type="predicted"/>
<dbReference type="SUPFAM" id="SSF50729">
    <property type="entry name" value="PH domain-like"/>
    <property type="match status" value="1"/>
</dbReference>
<evidence type="ECO:0008006" key="12">
    <source>
        <dbReference type="Google" id="ProtNLM"/>
    </source>
</evidence>
<feature type="compositionally biased region" description="Low complexity" evidence="6">
    <location>
        <begin position="142"/>
        <end position="155"/>
    </location>
</feature>
<feature type="compositionally biased region" description="Low complexity" evidence="6">
    <location>
        <begin position="163"/>
        <end position="182"/>
    </location>
</feature>
<organism evidence="10 11">
    <name type="scientific">Steinernema carpocapsae</name>
    <name type="common">Entomopathogenic nematode</name>
    <dbReference type="NCBI Taxonomy" id="34508"/>
    <lineage>
        <taxon>Eukaryota</taxon>
        <taxon>Metazoa</taxon>
        <taxon>Ecdysozoa</taxon>
        <taxon>Nematoda</taxon>
        <taxon>Chromadorea</taxon>
        <taxon>Rhabditida</taxon>
        <taxon>Tylenchina</taxon>
        <taxon>Panagrolaimomorpha</taxon>
        <taxon>Strongyloidoidea</taxon>
        <taxon>Steinernematidae</taxon>
        <taxon>Steinernema</taxon>
    </lineage>
</organism>
<comment type="caution">
    <text evidence="10">The sequence shown here is derived from an EMBL/GenBank/DDBJ whole genome shotgun (WGS) entry which is preliminary data.</text>
</comment>
<evidence type="ECO:0000256" key="6">
    <source>
        <dbReference type="SAM" id="MobiDB-lite"/>
    </source>
</evidence>
<evidence type="ECO:0000259" key="9">
    <source>
        <dbReference type="PROSITE" id="PS50010"/>
    </source>
</evidence>
<dbReference type="SMART" id="SM00325">
    <property type="entry name" value="RhoGEF"/>
    <property type="match status" value="1"/>
</dbReference>
<evidence type="ECO:0000256" key="2">
    <source>
        <dbReference type="ARBA" id="ARBA00022443"/>
    </source>
</evidence>
<dbReference type="Gene3D" id="2.30.29.30">
    <property type="entry name" value="Pleckstrin-homology domain (PH domain)/Phosphotyrosine-binding domain (PTB)"/>
    <property type="match status" value="1"/>
</dbReference>
<accession>A0A4U5PB68</accession>
<dbReference type="GO" id="GO:0035556">
    <property type="term" value="P:intracellular signal transduction"/>
    <property type="evidence" value="ECO:0007669"/>
    <property type="project" value="InterPro"/>
</dbReference>
<dbReference type="Proteomes" id="UP000298663">
    <property type="component" value="Unassembled WGS sequence"/>
</dbReference>
<keyword evidence="3" id="KW-0963">Cytoplasm</keyword>
<dbReference type="SUPFAM" id="SSF50044">
    <property type="entry name" value="SH3-domain"/>
    <property type="match status" value="1"/>
</dbReference>
<dbReference type="PROSITE" id="PS50003">
    <property type="entry name" value="PH_DOMAIN"/>
    <property type="match status" value="1"/>
</dbReference>
<feature type="compositionally biased region" description="Low complexity" evidence="6">
    <location>
        <begin position="233"/>
        <end position="244"/>
    </location>
</feature>
<name>A0A4U5PB68_STECR</name>
<dbReference type="EMBL" id="AZBU02000002">
    <property type="protein sequence ID" value="TKR93470.1"/>
    <property type="molecule type" value="Genomic_DNA"/>
</dbReference>
<dbReference type="SMART" id="SM00233">
    <property type="entry name" value="PH"/>
    <property type="match status" value="1"/>
</dbReference>
<feature type="region of interest" description="Disordered" evidence="6">
    <location>
        <begin position="284"/>
        <end position="307"/>
    </location>
</feature>
<dbReference type="InterPro" id="IPR035899">
    <property type="entry name" value="DBL_dom_sf"/>
</dbReference>
<dbReference type="Pfam" id="PF00621">
    <property type="entry name" value="RhoGEF"/>
    <property type="match status" value="1"/>
</dbReference>
<reference evidence="10 11" key="1">
    <citation type="journal article" date="2015" name="Genome Biol.">
        <title>Comparative genomics of Steinernema reveals deeply conserved gene regulatory networks.</title>
        <authorList>
            <person name="Dillman A.R."/>
            <person name="Macchietto M."/>
            <person name="Porter C.F."/>
            <person name="Rogers A."/>
            <person name="Williams B."/>
            <person name="Antoshechkin I."/>
            <person name="Lee M.M."/>
            <person name="Goodwin Z."/>
            <person name="Lu X."/>
            <person name="Lewis E.E."/>
            <person name="Goodrich-Blair H."/>
            <person name="Stock S.P."/>
            <person name="Adams B.J."/>
            <person name="Sternberg P.W."/>
            <person name="Mortazavi A."/>
        </authorList>
    </citation>
    <scope>NUCLEOTIDE SEQUENCE [LARGE SCALE GENOMIC DNA]</scope>
    <source>
        <strain evidence="10 11">ALL</strain>
    </source>
</reference>
<dbReference type="InterPro" id="IPR000219">
    <property type="entry name" value="DH_dom"/>
</dbReference>
<evidence type="ECO:0000313" key="11">
    <source>
        <dbReference type="Proteomes" id="UP000298663"/>
    </source>
</evidence>
<dbReference type="SMART" id="SM00326">
    <property type="entry name" value="SH3"/>
    <property type="match status" value="1"/>
</dbReference>
<dbReference type="PANTHER" id="PTHR22826:SF106">
    <property type="entry name" value="TRIO, ISOFORM A"/>
    <property type="match status" value="1"/>
</dbReference>
<dbReference type="GO" id="GO:0005085">
    <property type="term" value="F:guanyl-nucleotide exchange factor activity"/>
    <property type="evidence" value="ECO:0007669"/>
    <property type="project" value="UniProtKB-KW"/>
</dbReference>
<dbReference type="CDD" id="cd00160">
    <property type="entry name" value="RhoGEF"/>
    <property type="match status" value="1"/>
</dbReference>
<comment type="subcellular location">
    <subcellularLocation>
        <location evidence="1">Cytoplasm</location>
    </subcellularLocation>
</comment>
<dbReference type="InterPro" id="IPR001331">
    <property type="entry name" value="GDS_CDC24_CS"/>
</dbReference>
<feature type="domain" description="PH" evidence="8">
    <location>
        <begin position="510"/>
        <end position="618"/>
    </location>
</feature>
<dbReference type="InterPro" id="IPR055251">
    <property type="entry name" value="SOS1_NGEF_PH"/>
</dbReference>
<dbReference type="CDD" id="cd13241">
    <property type="entry name" value="PH2_Kalirin_Trio_p63RhoGEF"/>
    <property type="match status" value="1"/>
</dbReference>
<dbReference type="InterPro" id="IPR051336">
    <property type="entry name" value="RhoGEF_Guanine_NuclExch_SF"/>
</dbReference>
<gene>
    <name evidence="10" type="ORF">L596_007922</name>
</gene>
<keyword evidence="2 5" id="KW-0728">SH3 domain</keyword>
<dbReference type="SUPFAM" id="SSF48065">
    <property type="entry name" value="DBL homology domain (DH-domain)"/>
    <property type="match status" value="1"/>
</dbReference>
<sequence>MLGYSKSFRAIRHRTESLYDRARRKFNTSFRSGSSRRRSAANVEHFVVVEDFTATEDGQLSLSKGQIVELVDQCAETPDWIMVALEAEDEKESPRQGIVPLKVLTSVTESDATDRPSIGEPVSPGSSGVTKRKSLRRFFNHSNGGSSNASQQQPQTSAGRPTSSVSLSVNHSGLSSSSAAHNRLSAAEPLQPKPSTSSLNNDCTVRPTPTSVLSQFPSDSGTLLIPGQDDHPSSSQPSASGSTADLQNPSTTAVDLPPPMSQISSVVVDAAASASHLVGSEPASLMEEGAEQNGGDSVVTSAAERTPEETNRLKRQYVLTELVETERDYVRDLTSVVEGYMAHLSAIELPEDLQGKDKIIFANIAQILEFHKTTFCKEIERCLNDYEAAGQAFVKYERRLHVLYVKYCQNKPKSDYLVSQEHFEQFFAEAKQKIGHKLALCDLLIKPVQRIMKYQLLLKDIGKFTQRAGDRTDVLEKALQVMHVVPKACDDMMQVGRLQNFDGNLNAQGKLIFQGTILISDNAPNQPFKGKDRRIFLFEQSAIIADCILPKKEFGNPTYIFKNQIMVNKMNLDTNVAGEPLRFILKSSDPSQPSNFLCQATSEEEKQIWINAINERLDQQREILAALVDPKRYQNQLANNVASLSLDGKNSSSSFGMKKPASGSSSSAPSPASNSPKHGGSSGKSKLFGFGKKSSSNNSSAKSPTSPPPK</sequence>
<feature type="region of interest" description="Disordered" evidence="6">
    <location>
        <begin position="108"/>
        <end position="258"/>
    </location>
</feature>
<feature type="domain" description="DH" evidence="9">
    <location>
        <begin position="314"/>
        <end position="492"/>
    </location>
</feature>
<dbReference type="PROSITE" id="PS50010">
    <property type="entry name" value="DH_2"/>
    <property type="match status" value="1"/>
</dbReference>
<dbReference type="Gene3D" id="1.20.900.10">
    <property type="entry name" value="Dbl homology (DH) domain"/>
    <property type="match status" value="1"/>
</dbReference>
<evidence type="ECO:0000256" key="4">
    <source>
        <dbReference type="ARBA" id="ARBA00022658"/>
    </source>
</evidence>
<evidence type="ECO:0000259" key="7">
    <source>
        <dbReference type="PROSITE" id="PS50002"/>
    </source>
</evidence>
<dbReference type="GO" id="GO:0019898">
    <property type="term" value="C:extrinsic component of membrane"/>
    <property type="evidence" value="ECO:0007669"/>
    <property type="project" value="TreeGrafter"/>
</dbReference>
<dbReference type="PROSITE" id="PS50002">
    <property type="entry name" value="SH3"/>
    <property type="match status" value="1"/>
</dbReference>
<reference evidence="10 11" key="2">
    <citation type="journal article" date="2019" name="G3 (Bethesda)">
        <title>Hybrid Assembly of the Genome of the Entomopathogenic Nematode Steinernema carpocapsae Identifies the X-Chromosome.</title>
        <authorList>
            <person name="Serra L."/>
            <person name="Macchietto M."/>
            <person name="Macias-Munoz A."/>
            <person name="McGill C.J."/>
            <person name="Rodriguez I.M."/>
            <person name="Rodriguez B."/>
            <person name="Murad R."/>
            <person name="Mortazavi A."/>
        </authorList>
    </citation>
    <scope>NUCLEOTIDE SEQUENCE [LARGE SCALE GENOMIC DNA]</scope>
    <source>
        <strain evidence="10 11">ALL</strain>
    </source>
</reference>
<dbReference type="InterPro" id="IPR011993">
    <property type="entry name" value="PH-like_dom_sf"/>
</dbReference>
<dbReference type="AlphaFoldDB" id="A0A4U5PB68"/>
<dbReference type="Pfam" id="PF22697">
    <property type="entry name" value="SOS1_NGEF_PH"/>
    <property type="match status" value="1"/>
</dbReference>
<evidence type="ECO:0000256" key="1">
    <source>
        <dbReference type="ARBA" id="ARBA00004496"/>
    </source>
</evidence>
<feature type="compositionally biased region" description="Basic residues" evidence="6">
    <location>
        <begin position="130"/>
        <end position="139"/>
    </location>
</feature>
<keyword evidence="11" id="KW-1185">Reference proteome</keyword>
<feature type="region of interest" description="Disordered" evidence="6">
    <location>
        <begin position="648"/>
        <end position="710"/>
    </location>
</feature>
<dbReference type="PANTHER" id="PTHR22826">
    <property type="entry name" value="RHO GUANINE EXCHANGE FACTOR-RELATED"/>
    <property type="match status" value="1"/>
</dbReference>
<protein>
    <recommendedName>
        <fullName evidence="12">DH domain-containing protein</fullName>
    </recommendedName>
</protein>
<feature type="compositionally biased region" description="Polar residues" evidence="6">
    <location>
        <begin position="193"/>
        <end position="221"/>
    </location>
</feature>
<evidence type="ECO:0000256" key="3">
    <source>
        <dbReference type="ARBA" id="ARBA00022490"/>
    </source>
</evidence>
<dbReference type="InterPro" id="IPR001849">
    <property type="entry name" value="PH_domain"/>
</dbReference>
<keyword evidence="4" id="KW-0344">Guanine-nucleotide releasing factor</keyword>
<evidence type="ECO:0000256" key="5">
    <source>
        <dbReference type="PROSITE-ProRule" id="PRU00192"/>
    </source>
</evidence>
<dbReference type="GO" id="GO:0007411">
    <property type="term" value="P:axon guidance"/>
    <property type="evidence" value="ECO:0007669"/>
    <property type="project" value="TreeGrafter"/>
</dbReference>
<dbReference type="InterPro" id="IPR001452">
    <property type="entry name" value="SH3_domain"/>
</dbReference>
<evidence type="ECO:0000259" key="8">
    <source>
        <dbReference type="PROSITE" id="PS50003"/>
    </source>
</evidence>
<dbReference type="Gene3D" id="2.30.30.40">
    <property type="entry name" value="SH3 Domains"/>
    <property type="match status" value="1"/>
</dbReference>
<feature type="domain" description="SH3" evidence="7">
    <location>
        <begin position="41"/>
        <end position="109"/>
    </location>
</feature>
<dbReference type="FunFam" id="1.20.900.10:FF:000008">
    <property type="entry name" value="rho guanine nucleotide exchange factor 25"/>
    <property type="match status" value="1"/>
</dbReference>
<evidence type="ECO:0000313" key="10">
    <source>
        <dbReference type="EMBL" id="TKR93470.1"/>
    </source>
</evidence>
<dbReference type="GO" id="GO:0005737">
    <property type="term" value="C:cytoplasm"/>
    <property type="evidence" value="ECO:0007669"/>
    <property type="project" value="UniProtKB-SubCell"/>
</dbReference>